<feature type="active site" description="Proton acceptor" evidence="4">
    <location>
        <position position="194"/>
    </location>
</feature>
<dbReference type="GO" id="GO:0016042">
    <property type="term" value="P:lipid catabolic process"/>
    <property type="evidence" value="ECO:0007669"/>
    <property type="project" value="UniProtKB-UniRule"/>
</dbReference>
<name>A0AAW3V5T7_9BURK</name>
<evidence type="ECO:0000259" key="5">
    <source>
        <dbReference type="PROSITE" id="PS51635"/>
    </source>
</evidence>
<evidence type="ECO:0000256" key="3">
    <source>
        <dbReference type="ARBA" id="ARBA00023098"/>
    </source>
</evidence>
<dbReference type="InterPro" id="IPR050301">
    <property type="entry name" value="NTE"/>
</dbReference>
<dbReference type="PANTHER" id="PTHR14226:SF78">
    <property type="entry name" value="SLR0060 PROTEIN"/>
    <property type="match status" value="1"/>
</dbReference>
<evidence type="ECO:0000256" key="1">
    <source>
        <dbReference type="ARBA" id="ARBA00022801"/>
    </source>
</evidence>
<sequence length="341" mass="37975">MASRTRPKKIALALQGGGAHGAFTWGVLDRLLADNRLMIDAISGTSAGAMNAAVLADGFEKGGARGARDGLNRFWEAIARAGAFSLYRSAPWTPLGFHPVVFLPWYEWLAQMLSPYQLNPFNINPLRDFLTEAIDFDCVRACQKIRLYISATNVRTNCLRIFTAKELSVDVLMASACLPQIYQAIQIDGDDYWDGGYVGNPVLAPLIEECPDFADILIVQVNPVRRDDVPRTAAEIADRVNEVSFNSSLMRELDAIANITRLIEAGVVKDPRYQCVHLHRIAADPVFQGLGRNSKFDTRPAFLHHLRDLGREQADHWLDQHFDELGHASTLELPPCFERAT</sequence>
<dbReference type="InterPro" id="IPR002641">
    <property type="entry name" value="PNPLA_dom"/>
</dbReference>
<dbReference type="RefSeq" id="WP_183801279.1">
    <property type="nucleotide sequence ID" value="NZ_JACIII010000013.1"/>
</dbReference>
<feature type="active site" description="Nucleophile" evidence="4">
    <location>
        <position position="46"/>
    </location>
</feature>
<keyword evidence="1 4" id="KW-0378">Hydrolase</keyword>
<protein>
    <submittedName>
        <fullName evidence="6">NTE family protein</fullName>
    </submittedName>
</protein>
<feature type="domain" description="PNPLA" evidence="5">
    <location>
        <begin position="12"/>
        <end position="207"/>
    </location>
</feature>
<feature type="short sequence motif" description="DGA/G" evidence="4">
    <location>
        <begin position="194"/>
        <end position="196"/>
    </location>
</feature>
<organism evidence="6 7">
    <name type="scientific">Paraburkholderia fungorum</name>
    <dbReference type="NCBI Taxonomy" id="134537"/>
    <lineage>
        <taxon>Bacteria</taxon>
        <taxon>Pseudomonadati</taxon>
        <taxon>Pseudomonadota</taxon>
        <taxon>Betaproteobacteria</taxon>
        <taxon>Burkholderiales</taxon>
        <taxon>Burkholderiaceae</taxon>
        <taxon>Paraburkholderia</taxon>
    </lineage>
</organism>
<feature type="short sequence motif" description="GXSXG" evidence="4">
    <location>
        <begin position="44"/>
        <end position="48"/>
    </location>
</feature>
<dbReference type="GO" id="GO:0016787">
    <property type="term" value="F:hydrolase activity"/>
    <property type="evidence" value="ECO:0007669"/>
    <property type="project" value="UniProtKB-UniRule"/>
</dbReference>
<keyword evidence="2 4" id="KW-0442">Lipid degradation</keyword>
<dbReference type="SUPFAM" id="SSF52151">
    <property type="entry name" value="FabD/lysophospholipase-like"/>
    <property type="match status" value="1"/>
</dbReference>
<comment type="caution">
    <text evidence="6">The sequence shown here is derived from an EMBL/GenBank/DDBJ whole genome shotgun (WGS) entry which is preliminary data.</text>
</comment>
<feature type="short sequence motif" description="GXGXXG" evidence="4">
    <location>
        <begin position="16"/>
        <end position="21"/>
    </location>
</feature>
<accession>A0AAW3V5T7</accession>
<dbReference type="PROSITE" id="PS51635">
    <property type="entry name" value="PNPLA"/>
    <property type="match status" value="1"/>
</dbReference>
<dbReference type="Gene3D" id="3.40.1090.10">
    <property type="entry name" value="Cytosolic phospholipase A2 catalytic domain"/>
    <property type="match status" value="2"/>
</dbReference>
<evidence type="ECO:0000256" key="2">
    <source>
        <dbReference type="ARBA" id="ARBA00022963"/>
    </source>
</evidence>
<evidence type="ECO:0000313" key="6">
    <source>
        <dbReference type="EMBL" id="MBB6204556.1"/>
    </source>
</evidence>
<dbReference type="PANTHER" id="PTHR14226">
    <property type="entry name" value="NEUROPATHY TARGET ESTERASE/SWISS CHEESE D.MELANOGASTER"/>
    <property type="match status" value="1"/>
</dbReference>
<dbReference type="Pfam" id="PF01734">
    <property type="entry name" value="Patatin"/>
    <property type="match status" value="1"/>
</dbReference>
<keyword evidence="3 4" id="KW-0443">Lipid metabolism</keyword>
<dbReference type="AlphaFoldDB" id="A0AAW3V5T7"/>
<dbReference type="InterPro" id="IPR016035">
    <property type="entry name" value="Acyl_Trfase/lysoPLipase"/>
</dbReference>
<gene>
    <name evidence="6" type="ORF">GGD69_005450</name>
</gene>
<proteinExistence type="predicted"/>
<dbReference type="EMBL" id="JACIIK010000009">
    <property type="protein sequence ID" value="MBB6204556.1"/>
    <property type="molecule type" value="Genomic_DNA"/>
</dbReference>
<reference evidence="6 7" key="1">
    <citation type="submission" date="2020-08" db="EMBL/GenBank/DDBJ databases">
        <title>Genomic Encyclopedia of Type Strains, Phase IV (KMG-V): Genome sequencing to study the core and pangenomes of soil and plant-associated prokaryotes.</title>
        <authorList>
            <person name="Whitman W."/>
        </authorList>
    </citation>
    <scope>NUCLEOTIDE SEQUENCE [LARGE SCALE GENOMIC DNA]</scope>
    <source>
        <strain evidence="6 7">SEMIA 4013</strain>
    </source>
</reference>
<dbReference type="Proteomes" id="UP000518681">
    <property type="component" value="Unassembled WGS sequence"/>
</dbReference>
<evidence type="ECO:0000313" key="7">
    <source>
        <dbReference type="Proteomes" id="UP000518681"/>
    </source>
</evidence>
<evidence type="ECO:0000256" key="4">
    <source>
        <dbReference type="PROSITE-ProRule" id="PRU01161"/>
    </source>
</evidence>